<evidence type="ECO:0000313" key="3">
    <source>
        <dbReference type="Proteomes" id="UP000234585"/>
    </source>
</evidence>
<dbReference type="RefSeq" id="XP_024672602.1">
    <property type="nucleotide sequence ID" value="XM_024818458.1"/>
</dbReference>
<reference evidence="2 3" key="1">
    <citation type="submission" date="2017-12" db="EMBL/GenBank/DDBJ databases">
        <authorList>
            <consortium name="DOE Joint Genome Institute"/>
            <person name="Haridas S."/>
            <person name="Kjaerbolling I."/>
            <person name="Vesth T.C."/>
            <person name="Frisvad J.C."/>
            <person name="Nybo J.L."/>
            <person name="Theobald S."/>
            <person name="Kuo A."/>
            <person name="Bowyer P."/>
            <person name="Matsuda Y."/>
            <person name="Mondo S."/>
            <person name="Lyhne E.K."/>
            <person name="Kogle M.E."/>
            <person name="Clum A."/>
            <person name="Lipzen A."/>
            <person name="Salamov A."/>
            <person name="Ngan C.Y."/>
            <person name="Daum C."/>
            <person name="Chiniquy J."/>
            <person name="Barry K."/>
            <person name="LaButti K."/>
            <person name="Simmons B.A."/>
            <person name="Magnuson J.K."/>
            <person name="Mortensen U.H."/>
            <person name="Larsen T.O."/>
            <person name="Grigoriev I.V."/>
            <person name="Baker S.E."/>
            <person name="Andersen M.R."/>
            <person name="Nordberg H.P."/>
            <person name="Cantor M.N."/>
            <person name="Hua S.X."/>
        </authorList>
    </citation>
    <scope>NUCLEOTIDE SEQUENCE [LARGE SCALE GENOMIC DNA]</scope>
    <source>
        <strain evidence="2 3">CBS 102.13</strain>
    </source>
</reference>
<protein>
    <submittedName>
        <fullName evidence="2">Uncharacterized protein</fullName>
    </submittedName>
</protein>
<accession>A0A2I2FD88</accession>
<sequence length="68" mass="8335">MINSVRVQIRQSASLMIHRLPPSLSFFLFLFFPFLFFPHFFFVFLFSFFLFFSFKSPTKWDKMKTDMC</sequence>
<dbReference type="AlphaFoldDB" id="A0A2I2FD88"/>
<keyword evidence="1" id="KW-1133">Transmembrane helix</keyword>
<keyword evidence="1" id="KW-0472">Membrane</keyword>
<feature type="transmembrane region" description="Helical" evidence="1">
    <location>
        <begin position="26"/>
        <end position="54"/>
    </location>
</feature>
<keyword evidence="1" id="KW-0812">Transmembrane</keyword>
<proteinExistence type="predicted"/>
<dbReference type="GeneID" id="36525618"/>
<keyword evidence="3" id="KW-1185">Reference proteome</keyword>
<organism evidence="2 3">
    <name type="scientific">Aspergillus candidus</name>
    <dbReference type="NCBI Taxonomy" id="41067"/>
    <lineage>
        <taxon>Eukaryota</taxon>
        <taxon>Fungi</taxon>
        <taxon>Dikarya</taxon>
        <taxon>Ascomycota</taxon>
        <taxon>Pezizomycotina</taxon>
        <taxon>Eurotiomycetes</taxon>
        <taxon>Eurotiomycetidae</taxon>
        <taxon>Eurotiales</taxon>
        <taxon>Aspergillaceae</taxon>
        <taxon>Aspergillus</taxon>
        <taxon>Aspergillus subgen. Circumdati</taxon>
    </lineage>
</organism>
<dbReference type="Proteomes" id="UP000234585">
    <property type="component" value="Unassembled WGS sequence"/>
</dbReference>
<gene>
    <name evidence="2" type="ORF">BDW47DRAFT_21241</name>
</gene>
<evidence type="ECO:0000313" key="2">
    <source>
        <dbReference type="EMBL" id="PLB38590.1"/>
    </source>
</evidence>
<name>A0A2I2FD88_ASPCN</name>
<dbReference type="EMBL" id="KZ559134">
    <property type="protein sequence ID" value="PLB38590.1"/>
    <property type="molecule type" value="Genomic_DNA"/>
</dbReference>
<evidence type="ECO:0000256" key="1">
    <source>
        <dbReference type="SAM" id="Phobius"/>
    </source>
</evidence>